<evidence type="ECO:0000256" key="1">
    <source>
        <dbReference type="PIRSR" id="PIRSR605212-50"/>
    </source>
</evidence>
<dbReference type="AlphaFoldDB" id="A0A345HIS8"/>
<keyword evidence="5" id="KW-1185">Reference proteome</keyword>
<dbReference type="RefSeq" id="WP_114657981.1">
    <property type="nucleotide sequence ID" value="NZ_CP031194.1"/>
</dbReference>
<feature type="binding site" description="from pocket B" evidence="1">
    <location>
        <begin position="378"/>
        <end position="380"/>
    </location>
    <ligand>
        <name>dTDP-4-dehydro-6-deoxy-alpha-D-glucose</name>
        <dbReference type="ChEBI" id="CHEBI:57649"/>
        <label>2</label>
    </ligand>
</feature>
<feature type="binding site" description="from pocket A" evidence="1">
    <location>
        <position position="78"/>
    </location>
    <ligand>
        <name>dTDP-4-dehydro-6-deoxy-alpha-D-glucose</name>
        <dbReference type="ChEBI" id="CHEBI:57649"/>
        <label>1</label>
    </ligand>
</feature>
<gene>
    <name evidence="4" type="ORF">DVK44_01735</name>
</gene>
<evidence type="ECO:0000259" key="3">
    <source>
        <dbReference type="Pfam" id="PF03559"/>
    </source>
</evidence>
<feature type="binding site" description="from pocket A" evidence="1">
    <location>
        <begin position="416"/>
        <end position="419"/>
    </location>
    <ligand>
        <name>dTDP-4-dehydro-6-deoxy-alpha-D-glucose</name>
        <dbReference type="ChEBI" id="CHEBI:57649"/>
        <label>1</label>
    </ligand>
</feature>
<feature type="binding site" description="from pocket A" evidence="1">
    <location>
        <position position="249"/>
    </location>
    <ligand>
        <name>dTDP-4-dehydro-6-deoxy-alpha-D-glucose</name>
        <dbReference type="ChEBI" id="CHEBI:57649"/>
        <label>1</label>
    </ligand>
</feature>
<feature type="binding site" description="from pocket A" evidence="1">
    <location>
        <begin position="166"/>
        <end position="170"/>
    </location>
    <ligand>
        <name>dTDP-4-dehydro-6-deoxy-alpha-D-glucose</name>
        <dbReference type="ChEBI" id="CHEBI:57649"/>
        <label>1</label>
    </ligand>
</feature>
<evidence type="ECO:0000256" key="2">
    <source>
        <dbReference type="SAM" id="MobiDB-lite"/>
    </source>
</evidence>
<dbReference type="InterPro" id="IPR005212">
    <property type="entry name" value="EvaA-like"/>
</dbReference>
<dbReference type="KEGG" id="spad:DVK44_01735"/>
<evidence type="ECO:0000313" key="4">
    <source>
        <dbReference type="EMBL" id="AXG76602.1"/>
    </source>
</evidence>
<protein>
    <submittedName>
        <fullName evidence="4">NDP-hexose 2,3-dehydratase</fullName>
    </submittedName>
</protein>
<dbReference type="EMBL" id="CP031194">
    <property type="protein sequence ID" value="AXG76602.1"/>
    <property type="molecule type" value="Genomic_DNA"/>
</dbReference>
<feature type="binding site" description="from pocket B" evidence="1">
    <location>
        <position position="204"/>
    </location>
    <ligand>
        <name>dTDP-4-dehydro-6-deoxy-alpha-D-glucose</name>
        <dbReference type="ChEBI" id="CHEBI:57649"/>
        <label>2</label>
    </ligand>
</feature>
<dbReference type="Proteomes" id="UP000253868">
    <property type="component" value="Chromosome"/>
</dbReference>
<reference evidence="5" key="1">
    <citation type="submission" date="2018-07" db="EMBL/GenBank/DDBJ databases">
        <authorList>
            <person name="Zhao J."/>
        </authorList>
    </citation>
    <scope>NUCLEOTIDE SEQUENCE [LARGE SCALE GENOMIC DNA]</scope>
    <source>
        <strain evidence="5">GSSD-12</strain>
    </source>
</reference>
<dbReference type="OrthoDB" id="9814961at2"/>
<accession>A0A345HIS8</accession>
<feature type="binding site" description="from pocket B" evidence="1">
    <location>
        <begin position="383"/>
        <end position="384"/>
    </location>
    <ligand>
        <name>dTDP-4-dehydro-6-deoxy-alpha-D-glucose</name>
        <dbReference type="ChEBI" id="CHEBI:57649"/>
        <label>2</label>
    </ligand>
</feature>
<feature type="domain" description="dTDP-4-dehydro-6-deoxy-alpha-D-glucopyranose 2,3-dehydratase" evidence="3">
    <location>
        <begin position="50"/>
        <end position="257"/>
    </location>
</feature>
<dbReference type="GO" id="GO:0016829">
    <property type="term" value="F:lyase activity"/>
    <property type="evidence" value="ECO:0007669"/>
    <property type="project" value="InterPro"/>
</dbReference>
<feature type="binding site" description="from pocket B" evidence="1">
    <location>
        <position position="299"/>
    </location>
    <ligand>
        <name>dTDP-4-dehydro-6-deoxy-alpha-D-glucose</name>
        <dbReference type="ChEBI" id="CHEBI:57649"/>
        <label>2</label>
    </ligand>
</feature>
<dbReference type="InterPro" id="IPR038153">
    <property type="entry name" value="EvaA-like_sf"/>
</dbReference>
<dbReference type="Gene3D" id="3.90.79.40">
    <property type="entry name" value="EvaA sugar 2,3-dehydratase subunit"/>
    <property type="match status" value="3"/>
</dbReference>
<feature type="binding site" description="from pocket B" evidence="1">
    <location>
        <position position="362"/>
    </location>
    <ligand>
        <name>dTDP-4-dehydro-6-deoxy-alpha-D-glucose</name>
        <dbReference type="ChEBI" id="CHEBI:57649"/>
        <label>2</label>
    </ligand>
</feature>
<dbReference type="Pfam" id="PF03559">
    <property type="entry name" value="Hexose_dehydrat"/>
    <property type="match status" value="3"/>
</dbReference>
<feature type="domain" description="dTDP-4-dehydro-6-deoxy-alpha-D-glucopyranose 2,3-dehydratase" evidence="3">
    <location>
        <begin position="272"/>
        <end position="437"/>
    </location>
</feature>
<proteinExistence type="predicted"/>
<evidence type="ECO:0000313" key="5">
    <source>
        <dbReference type="Proteomes" id="UP000253868"/>
    </source>
</evidence>
<feature type="compositionally biased region" description="Pro residues" evidence="2">
    <location>
        <begin position="1"/>
        <end position="22"/>
    </location>
</feature>
<organism evidence="4 5">
    <name type="scientific">Streptomyces paludis</name>
    <dbReference type="NCBI Taxonomy" id="2282738"/>
    <lineage>
        <taxon>Bacteria</taxon>
        <taxon>Bacillati</taxon>
        <taxon>Actinomycetota</taxon>
        <taxon>Actinomycetes</taxon>
        <taxon>Kitasatosporales</taxon>
        <taxon>Streptomycetaceae</taxon>
        <taxon>Streptomyces</taxon>
    </lineage>
</organism>
<name>A0A345HIS8_9ACTN</name>
<feature type="region of interest" description="Disordered" evidence="2">
    <location>
        <begin position="1"/>
        <end position="30"/>
    </location>
</feature>
<sequence length="516" mass="57410">MSSSLVPPPAPAARAAPAPPSAVRPRHDREQADRIALSAATRRGARLPTEDVRGWLAERRRAHVFHVERVPFAELDEWRFESDTGNLVHRSGRFFTVEGMQVVERDRPHGDGPHREWQQPVIRQPEVGILGILAKELDGVLHFLMQAKMEPGTPNLLQLSPTVQATRSNYTRAHRGTDVKLIDCFFRPDRERVIVDVLQSEQGSWFFHKSNRNMIVETLDEVPELDDFCWLTLGQIAELLHADDLINMNARTVLSCLPYRDAAPGALLSDLQFLSWFTGERSRHDMRAQCIPLASVRGWRRGVATIEHEEGRYFKVVAVSVRAGNREVVRWTQPLIEPVGLGVAAFLVREVGGVPHVLVQARAEGGCLDTVELAPTVQCTPGNYAHMPAADRPPFLDAVLGAPSSRIRYEAVHSEEGGRFLNARSRYLVVDVDRDEDADRDVDADRGADPDPRGALDIAAALDPPPGYTWVTPAQLTALTRHGHYLNVEARTLLACLNAVATRTRAPRGPRERDAA</sequence>
<feature type="domain" description="dTDP-4-dehydro-6-deoxy-alpha-D-glucopyranose 2,3-dehydratase" evidence="3">
    <location>
        <begin position="462"/>
        <end position="497"/>
    </location>
</feature>